<gene>
    <name evidence="1" type="ORF">HELGO_WM49442</name>
</gene>
<name>A0A6S6TL33_9GAMM</name>
<organism evidence="1">
    <name type="scientific">uncultured Thiotrichaceae bacterium</name>
    <dbReference type="NCBI Taxonomy" id="298394"/>
    <lineage>
        <taxon>Bacteria</taxon>
        <taxon>Pseudomonadati</taxon>
        <taxon>Pseudomonadota</taxon>
        <taxon>Gammaproteobacteria</taxon>
        <taxon>Thiotrichales</taxon>
        <taxon>Thiotrichaceae</taxon>
        <taxon>environmental samples</taxon>
    </lineage>
</organism>
<reference evidence="1" key="1">
    <citation type="submission" date="2020-01" db="EMBL/GenBank/DDBJ databases">
        <authorList>
            <person name="Meier V. D."/>
            <person name="Meier V D."/>
        </authorList>
    </citation>
    <scope>NUCLEOTIDE SEQUENCE</scope>
    <source>
        <strain evidence="1">HLG_WM_MAG_07</strain>
    </source>
</reference>
<protein>
    <submittedName>
        <fullName evidence="1">Uncharacterized protein</fullName>
    </submittedName>
</protein>
<dbReference type="EMBL" id="CACVAY010000104">
    <property type="protein sequence ID" value="CAA6821542.1"/>
    <property type="molecule type" value="Genomic_DNA"/>
</dbReference>
<dbReference type="PROSITE" id="PS51257">
    <property type="entry name" value="PROKAR_LIPOPROTEIN"/>
    <property type="match status" value="1"/>
</dbReference>
<accession>A0A6S6TL33</accession>
<dbReference type="AlphaFoldDB" id="A0A6S6TL33"/>
<sequence>MSKWLIIFSLAVLSACSSTKPVAQKSGMIELSPNIYVDPAMSSARRQQLLDDIKRAEGRIANFFGGEMQSTPTIHACVTKQCLQAFSDAHLEFEAKALGASTILLAEAGCNETIITHEMTHIELHQRLGKDINLNKIPMWFDEGLAVLACKDPRYTKGAGLHAHHGIQLLKTESQWLSAINNYKKPYQRSYQRVQEWHASAGTQGLLGVIDHMKRTGEFSLAPTDKSTLSKNIAQY</sequence>
<proteinExistence type="predicted"/>
<evidence type="ECO:0000313" key="1">
    <source>
        <dbReference type="EMBL" id="CAA6821542.1"/>
    </source>
</evidence>